<evidence type="ECO:0000313" key="5">
    <source>
        <dbReference type="EMBL" id="MCX8999332.1"/>
    </source>
</evidence>
<dbReference type="GO" id="GO:0006729">
    <property type="term" value="P:tetrahydrobiopterin biosynthetic process"/>
    <property type="evidence" value="ECO:0007669"/>
    <property type="project" value="InterPro"/>
</dbReference>
<comment type="caution">
    <text evidence="5">The sequence shown here is derived from an EMBL/GenBank/DDBJ whole genome shotgun (WGS) entry which is preliminary data.</text>
</comment>
<evidence type="ECO:0000256" key="1">
    <source>
        <dbReference type="ARBA" id="ARBA00001554"/>
    </source>
</evidence>
<dbReference type="NCBIfam" id="NF002018">
    <property type="entry name" value="PRK00823.1-3"/>
    <property type="match status" value="1"/>
</dbReference>
<protein>
    <recommendedName>
        <fullName evidence="4">Putative pterin-4-alpha-carbinolamine dehydratase</fullName>
        <shortName evidence="4">PHS</shortName>
        <ecNumber evidence="4">4.2.1.96</ecNumber>
    </recommendedName>
    <alternativeName>
        <fullName evidence="4">4-alpha-hydroxy-tetrahydropterin dehydratase</fullName>
    </alternativeName>
    <alternativeName>
        <fullName evidence="4">Pterin carbinolamine dehydratase</fullName>
        <shortName evidence="4">PCD</shortName>
    </alternativeName>
</protein>
<organism evidence="5 6">
    <name type="scientific">Ectorhizobium quercum</name>
    <dbReference type="NCBI Taxonomy" id="2965071"/>
    <lineage>
        <taxon>Bacteria</taxon>
        <taxon>Pseudomonadati</taxon>
        <taxon>Pseudomonadota</taxon>
        <taxon>Alphaproteobacteria</taxon>
        <taxon>Hyphomicrobiales</taxon>
        <taxon>Rhizobiaceae</taxon>
        <taxon>Ectorhizobium</taxon>
    </lineage>
</organism>
<proteinExistence type="inferred from homology"/>
<dbReference type="InterPro" id="IPR001533">
    <property type="entry name" value="Pterin_deHydtase"/>
</dbReference>
<dbReference type="CDD" id="cd00914">
    <property type="entry name" value="PCD_DCoH_subfamily_b"/>
    <property type="match status" value="1"/>
</dbReference>
<dbReference type="SUPFAM" id="SSF55248">
    <property type="entry name" value="PCD-like"/>
    <property type="match status" value="1"/>
</dbReference>
<dbReference type="Gene3D" id="3.30.1360.20">
    <property type="entry name" value="Transcriptional coactivator/pterin dehydratase"/>
    <property type="match status" value="1"/>
</dbReference>
<evidence type="ECO:0000313" key="6">
    <source>
        <dbReference type="Proteomes" id="UP001208771"/>
    </source>
</evidence>
<sequence length="100" mass="11371">MKRQRLEEAEVWARLGALPGWERHDDGRSIVRSLKFRDFSEAFAFMTRTAMQAEKLDHHPEWSNVWSRVDITLSTHSAGGLTELDFELAAFINAIAGPAD</sequence>
<dbReference type="Proteomes" id="UP001208771">
    <property type="component" value="Unassembled WGS sequence"/>
</dbReference>
<gene>
    <name evidence="5" type="ORF">NOF55_19690</name>
</gene>
<dbReference type="Pfam" id="PF01329">
    <property type="entry name" value="Pterin_4a"/>
    <property type="match status" value="1"/>
</dbReference>
<evidence type="ECO:0000256" key="2">
    <source>
        <dbReference type="ARBA" id="ARBA00006472"/>
    </source>
</evidence>
<dbReference type="PANTHER" id="PTHR12599:SF0">
    <property type="entry name" value="PTERIN-4-ALPHA-CARBINOLAMINE DEHYDRATASE"/>
    <property type="match status" value="1"/>
</dbReference>
<keyword evidence="3 4" id="KW-0456">Lyase</keyword>
<dbReference type="AlphaFoldDB" id="A0AAE3N6B2"/>
<keyword evidence="6" id="KW-1185">Reference proteome</keyword>
<dbReference type="RefSeq" id="WP_306412825.1">
    <property type="nucleotide sequence ID" value="NZ_JANFPI010000007.1"/>
</dbReference>
<evidence type="ECO:0000256" key="3">
    <source>
        <dbReference type="ARBA" id="ARBA00023239"/>
    </source>
</evidence>
<dbReference type="PANTHER" id="PTHR12599">
    <property type="entry name" value="PTERIN-4-ALPHA-CARBINOLAMINE DEHYDRATASE"/>
    <property type="match status" value="1"/>
</dbReference>
<dbReference type="InterPro" id="IPR036428">
    <property type="entry name" value="PCD_sf"/>
</dbReference>
<accession>A0AAE3N6B2</accession>
<dbReference type="EC" id="4.2.1.96" evidence="4"/>
<name>A0AAE3N6B2_9HYPH</name>
<dbReference type="EMBL" id="JANFPI010000007">
    <property type="protein sequence ID" value="MCX8999332.1"/>
    <property type="molecule type" value="Genomic_DNA"/>
</dbReference>
<reference evidence="5" key="1">
    <citation type="submission" date="2022-07" db="EMBL/GenBank/DDBJ databases">
        <title>Ectorhizobium quercum gen.nov., sp. nov.</title>
        <authorList>
            <person name="Ma T."/>
            <person name="Li Y."/>
        </authorList>
    </citation>
    <scope>NUCLEOTIDE SEQUENCE</scope>
    <source>
        <strain evidence="5">BDR2-2</strain>
    </source>
</reference>
<comment type="catalytic activity">
    <reaction evidence="1 4">
        <text>(4aS,6R)-4a-hydroxy-L-erythro-5,6,7,8-tetrahydrobiopterin = (6R)-L-erythro-6,7-dihydrobiopterin + H2O</text>
        <dbReference type="Rhea" id="RHEA:11920"/>
        <dbReference type="ChEBI" id="CHEBI:15377"/>
        <dbReference type="ChEBI" id="CHEBI:15642"/>
        <dbReference type="ChEBI" id="CHEBI:43120"/>
        <dbReference type="EC" id="4.2.1.96"/>
    </reaction>
</comment>
<dbReference type="HAMAP" id="MF_00434">
    <property type="entry name" value="Pterin_4_alpha"/>
    <property type="match status" value="1"/>
</dbReference>
<comment type="similarity">
    <text evidence="2 4">Belongs to the pterin-4-alpha-carbinolamine dehydratase family.</text>
</comment>
<evidence type="ECO:0000256" key="4">
    <source>
        <dbReference type="HAMAP-Rule" id="MF_00434"/>
    </source>
</evidence>
<dbReference type="NCBIfam" id="NF002017">
    <property type="entry name" value="PRK00823.1-2"/>
    <property type="match status" value="1"/>
</dbReference>
<dbReference type="GO" id="GO:0008124">
    <property type="term" value="F:4-alpha-hydroxytetrahydrobiopterin dehydratase activity"/>
    <property type="evidence" value="ECO:0007669"/>
    <property type="project" value="UniProtKB-UniRule"/>
</dbReference>